<gene>
    <name evidence="1" type="ORF">KUF71_003507</name>
</gene>
<keyword evidence="1" id="KW-0687">Ribonucleoprotein</keyword>
<reference evidence="1" key="2">
    <citation type="journal article" date="2023" name="BMC Genomics">
        <title>Pest status, molecular evolution, and epigenetic factors derived from the genome assembly of Frankliniella fusca, a thysanopteran phytovirus vector.</title>
        <authorList>
            <person name="Catto M.A."/>
            <person name="Labadie P.E."/>
            <person name="Jacobson A.L."/>
            <person name="Kennedy G.G."/>
            <person name="Srinivasan R."/>
            <person name="Hunt B.G."/>
        </authorList>
    </citation>
    <scope>NUCLEOTIDE SEQUENCE</scope>
    <source>
        <strain evidence="1">PL_HMW_Pooled</strain>
    </source>
</reference>
<reference evidence="1" key="1">
    <citation type="submission" date="2021-07" db="EMBL/GenBank/DDBJ databases">
        <authorList>
            <person name="Catto M.A."/>
            <person name="Jacobson A."/>
            <person name="Kennedy G."/>
            <person name="Labadie P."/>
            <person name="Hunt B.G."/>
            <person name="Srinivasan R."/>
        </authorList>
    </citation>
    <scope>NUCLEOTIDE SEQUENCE</scope>
    <source>
        <strain evidence="1">PL_HMW_Pooled</strain>
        <tissue evidence="1">Head</tissue>
    </source>
</reference>
<evidence type="ECO:0000313" key="2">
    <source>
        <dbReference type="Proteomes" id="UP001219518"/>
    </source>
</evidence>
<sequence length="605" mass="68321">MNNIDYSNEDVDALAVNRFIRKIRSECRATKPALSICQLLLANMKKRVSSTSSGVVRNDSTREPPLPLYLGLSIYGNSREKSQIDFLHQKGLSVSSNRIFEVTSTLAHDVVKRADADGAVCPLALKKGFFTVRALDNVDMKPSSNTSQGEFHGTGISLFQLPLNGEIGIEREVTRTFGETAVSMDHGPYLIFPRADELWYGEEDWLLHVHNQLLEKEPLFLETMSWSAFYSVRQGTSPLALANYSLLPLFHEKAASPDMVKHGLDMLKLSTDFLNPGQKTVMFLDEPLFALAKLIQWNLPEKYGDDKFVLLFGPLHIEQNFLRLIGEVMQCSGWTGVVANSGILSSGSAEGLLKVSSIVKSRNFHQYTAAALFSLLNDAYCQDHPEGDVTFEQWTNERAFVVRKTLNAFSAIGVDHAHEQNNAAVKSSGGAIGLTQDPSALRRWTIAGPEVTRLLSEFEGKKEKQPGQHHEMYTKFQRQFFERCAALKDSFLQNENPFLVKGCELLTIDTRIVISKTGIESLKNLESHGMEMLRNFVEKRLETHDVPFYDPVKKQRFQIFTHQKSVKNSPTAELKTDLQLFSRLFIRQHRKHVTGLFWMARLWCA</sequence>
<dbReference type="AlphaFoldDB" id="A0AAE1HY20"/>
<dbReference type="PANTHER" id="PTHR47018">
    <property type="entry name" value="CXC DOMAIN-CONTAINING PROTEIN-RELATED"/>
    <property type="match status" value="1"/>
</dbReference>
<name>A0AAE1HY20_9NEOP</name>
<keyword evidence="2" id="KW-1185">Reference proteome</keyword>
<proteinExistence type="predicted"/>
<comment type="caution">
    <text evidence="1">The sequence shown here is derived from an EMBL/GenBank/DDBJ whole genome shotgun (WGS) entry which is preliminary data.</text>
</comment>
<accession>A0AAE1HY20</accession>
<protein>
    <submittedName>
        <fullName evidence="1">30S ribosomal protein S17</fullName>
    </submittedName>
</protein>
<organism evidence="1 2">
    <name type="scientific">Frankliniella fusca</name>
    <dbReference type="NCBI Taxonomy" id="407009"/>
    <lineage>
        <taxon>Eukaryota</taxon>
        <taxon>Metazoa</taxon>
        <taxon>Ecdysozoa</taxon>
        <taxon>Arthropoda</taxon>
        <taxon>Hexapoda</taxon>
        <taxon>Insecta</taxon>
        <taxon>Pterygota</taxon>
        <taxon>Neoptera</taxon>
        <taxon>Paraneoptera</taxon>
        <taxon>Thysanoptera</taxon>
        <taxon>Terebrantia</taxon>
        <taxon>Thripoidea</taxon>
        <taxon>Thripidae</taxon>
        <taxon>Frankliniella</taxon>
    </lineage>
</organism>
<dbReference type="GO" id="GO:0005840">
    <property type="term" value="C:ribosome"/>
    <property type="evidence" value="ECO:0007669"/>
    <property type="project" value="UniProtKB-KW"/>
</dbReference>
<dbReference type="Proteomes" id="UP001219518">
    <property type="component" value="Unassembled WGS sequence"/>
</dbReference>
<keyword evidence="1" id="KW-0689">Ribosomal protein</keyword>
<dbReference type="EMBL" id="JAHWGI010001401">
    <property type="protein sequence ID" value="KAK3929500.1"/>
    <property type="molecule type" value="Genomic_DNA"/>
</dbReference>
<evidence type="ECO:0000313" key="1">
    <source>
        <dbReference type="EMBL" id="KAK3929500.1"/>
    </source>
</evidence>